<evidence type="ECO:0000256" key="4">
    <source>
        <dbReference type="ARBA" id="ARBA00022692"/>
    </source>
</evidence>
<sequence>MEIKDFLTKRNLLILIGVPVLAGLIAVGVLFAAPTKYTATATVNPLTLVGGSQGQYTGSQAVNQFVSTFQATAQGAAVDQRVYSDAKVKPGDITDNLTVSQVGGSSAVTVTFVSTTKGQPSAAVTAVADETLKQMFGSQVDLAKAAVKSAQEQVVAANTAIKDWGAKNGVVDPEQVYQAKLDRLNSLLQQQSAMKAAGNSTGASALSGTIASVNGELKKYGALIAAYNDLTATRDSAQAALVGAQQNASQAQTQLAAADADGVVSINREKPVDRGSQIVTVVVPVVGAGLFLAVGLILVLELAGTRQTRTRRVVAPADSVVRPGPDESTPVEPVAESLPESVPVRS</sequence>
<dbReference type="Pfam" id="PF02706">
    <property type="entry name" value="Wzz"/>
    <property type="match status" value="1"/>
</dbReference>
<dbReference type="GO" id="GO:0005886">
    <property type="term" value="C:plasma membrane"/>
    <property type="evidence" value="ECO:0007669"/>
    <property type="project" value="UniProtKB-SubCell"/>
</dbReference>
<evidence type="ECO:0000256" key="5">
    <source>
        <dbReference type="ARBA" id="ARBA00022989"/>
    </source>
</evidence>
<dbReference type="Proteomes" id="UP000035721">
    <property type="component" value="Unassembled WGS sequence"/>
</dbReference>
<dbReference type="GO" id="GO:0004713">
    <property type="term" value="F:protein tyrosine kinase activity"/>
    <property type="evidence" value="ECO:0007669"/>
    <property type="project" value="TreeGrafter"/>
</dbReference>
<evidence type="ECO:0000313" key="12">
    <source>
        <dbReference type="Proteomes" id="UP000035721"/>
    </source>
</evidence>
<feature type="domain" description="Polysaccharide chain length determinant N-terminal" evidence="10">
    <location>
        <begin position="9"/>
        <end position="70"/>
    </location>
</feature>
<comment type="similarity">
    <text evidence="2">Belongs to the CpsC/CapA family.</text>
</comment>
<dbReference type="InterPro" id="IPR050445">
    <property type="entry name" value="Bact_polysacc_biosynth/exp"/>
</dbReference>
<gene>
    <name evidence="11" type="ORF">BN12_260007</name>
</gene>
<keyword evidence="6 9" id="KW-0472">Membrane</keyword>
<feature type="transmembrane region" description="Helical" evidence="9">
    <location>
        <begin position="12"/>
        <end position="33"/>
    </location>
</feature>
<dbReference type="EMBL" id="CAJB01000179">
    <property type="protein sequence ID" value="CCH78159.1"/>
    <property type="molecule type" value="Genomic_DNA"/>
</dbReference>
<evidence type="ECO:0000313" key="11">
    <source>
        <dbReference type="EMBL" id="CCH78159.1"/>
    </source>
</evidence>
<evidence type="ECO:0000256" key="3">
    <source>
        <dbReference type="ARBA" id="ARBA00022475"/>
    </source>
</evidence>
<dbReference type="PANTHER" id="PTHR32309:SF13">
    <property type="entry name" value="FERRIC ENTEROBACTIN TRANSPORT PROTEIN FEPE"/>
    <property type="match status" value="1"/>
</dbReference>
<dbReference type="OrthoDB" id="9812433at2"/>
<evidence type="ECO:0000259" key="10">
    <source>
        <dbReference type="Pfam" id="PF02706"/>
    </source>
</evidence>
<evidence type="ECO:0000256" key="9">
    <source>
        <dbReference type="SAM" id="Phobius"/>
    </source>
</evidence>
<dbReference type="PANTHER" id="PTHR32309">
    <property type="entry name" value="TYROSINE-PROTEIN KINASE"/>
    <property type="match status" value="1"/>
</dbReference>
<evidence type="ECO:0000256" key="2">
    <source>
        <dbReference type="ARBA" id="ARBA00006683"/>
    </source>
</evidence>
<protein>
    <recommendedName>
        <fullName evidence="10">Polysaccharide chain length determinant N-terminal domain-containing protein</fullName>
    </recommendedName>
</protein>
<reference evidence="11 12" key="1">
    <citation type="journal article" date="2013" name="ISME J.">
        <title>A metabolic model for members of the genus Tetrasphaera involved in enhanced biological phosphorus removal.</title>
        <authorList>
            <person name="Kristiansen R."/>
            <person name="Nguyen H.T.T."/>
            <person name="Saunders A.M."/>
            <person name="Nielsen J.L."/>
            <person name="Wimmer R."/>
            <person name="Le V.Q."/>
            <person name="McIlroy S.J."/>
            <person name="Petrovski S."/>
            <person name="Seviour R.J."/>
            <person name="Calteau A."/>
            <person name="Nielsen K.L."/>
            <person name="Nielsen P.H."/>
        </authorList>
    </citation>
    <scope>NUCLEOTIDE SEQUENCE [LARGE SCALE GENOMIC DNA]</scope>
    <source>
        <strain evidence="11 12">T1-X7</strain>
    </source>
</reference>
<name>A0A077M1T6_9MICO</name>
<comment type="caution">
    <text evidence="11">The sequence shown here is derived from an EMBL/GenBank/DDBJ whole genome shotgun (WGS) entry which is preliminary data.</text>
</comment>
<feature type="transmembrane region" description="Helical" evidence="9">
    <location>
        <begin position="278"/>
        <end position="303"/>
    </location>
</feature>
<comment type="subcellular location">
    <subcellularLocation>
        <location evidence="1">Cell membrane</location>
        <topology evidence="1">Multi-pass membrane protein</topology>
    </subcellularLocation>
</comment>
<keyword evidence="3" id="KW-1003">Cell membrane</keyword>
<feature type="coiled-coil region" evidence="7">
    <location>
        <begin position="234"/>
        <end position="261"/>
    </location>
</feature>
<evidence type="ECO:0000256" key="1">
    <source>
        <dbReference type="ARBA" id="ARBA00004651"/>
    </source>
</evidence>
<keyword evidence="12" id="KW-1185">Reference proteome</keyword>
<keyword evidence="7" id="KW-0175">Coiled coil</keyword>
<evidence type="ECO:0000256" key="8">
    <source>
        <dbReference type="SAM" id="MobiDB-lite"/>
    </source>
</evidence>
<keyword evidence="4 9" id="KW-0812">Transmembrane</keyword>
<dbReference type="STRING" id="1194083.BN12_260007"/>
<organism evidence="11 12">
    <name type="scientific">Nostocoides japonicum T1-X7</name>
    <dbReference type="NCBI Taxonomy" id="1194083"/>
    <lineage>
        <taxon>Bacteria</taxon>
        <taxon>Bacillati</taxon>
        <taxon>Actinomycetota</taxon>
        <taxon>Actinomycetes</taxon>
        <taxon>Micrococcales</taxon>
        <taxon>Intrasporangiaceae</taxon>
        <taxon>Nostocoides</taxon>
    </lineage>
</organism>
<evidence type="ECO:0000256" key="7">
    <source>
        <dbReference type="SAM" id="Coils"/>
    </source>
</evidence>
<dbReference type="RefSeq" id="WP_048550662.1">
    <property type="nucleotide sequence ID" value="NZ_HF570958.1"/>
</dbReference>
<feature type="region of interest" description="Disordered" evidence="8">
    <location>
        <begin position="318"/>
        <end position="346"/>
    </location>
</feature>
<proteinExistence type="inferred from homology"/>
<dbReference type="AlphaFoldDB" id="A0A077M1T6"/>
<dbReference type="InterPro" id="IPR003856">
    <property type="entry name" value="LPS_length_determ_N"/>
</dbReference>
<accession>A0A077M1T6</accession>
<keyword evidence="5 9" id="KW-1133">Transmembrane helix</keyword>
<evidence type="ECO:0000256" key="6">
    <source>
        <dbReference type="ARBA" id="ARBA00023136"/>
    </source>
</evidence>